<accession>A0A453JXM6</accession>
<name>A0A453JXM6_AEGTS</name>
<organism evidence="1 2">
    <name type="scientific">Aegilops tauschii subsp. strangulata</name>
    <name type="common">Goatgrass</name>
    <dbReference type="NCBI Taxonomy" id="200361"/>
    <lineage>
        <taxon>Eukaryota</taxon>
        <taxon>Viridiplantae</taxon>
        <taxon>Streptophyta</taxon>
        <taxon>Embryophyta</taxon>
        <taxon>Tracheophyta</taxon>
        <taxon>Spermatophyta</taxon>
        <taxon>Magnoliopsida</taxon>
        <taxon>Liliopsida</taxon>
        <taxon>Poales</taxon>
        <taxon>Poaceae</taxon>
        <taxon>BOP clade</taxon>
        <taxon>Pooideae</taxon>
        <taxon>Triticodae</taxon>
        <taxon>Triticeae</taxon>
        <taxon>Triticinae</taxon>
        <taxon>Aegilops</taxon>
    </lineage>
</organism>
<dbReference type="AlphaFoldDB" id="A0A453JXM6"/>
<dbReference type="Proteomes" id="UP000015105">
    <property type="component" value="Chromosome 5D"/>
</dbReference>
<reference evidence="1" key="4">
    <citation type="submission" date="2019-03" db="UniProtKB">
        <authorList>
            <consortium name="EnsemblPlants"/>
        </authorList>
    </citation>
    <scope>IDENTIFICATION</scope>
</reference>
<evidence type="ECO:0000313" key="1">
    <source>
        <dbReference type="EnsemblPlants" id="AET5Gv20231600.3"/>
    </source>
</evidence>
<evidence type="ECO:0000313" key="2">
    <source>
        <dbReference type="Proteomes" id="UP000015105"/>
    </source>
</evidence>
<keyword evidence="2" id="KW-1185">Reference proteome</keyword>
<proteinExistence type="predicted"/>
<reference evidence="2" key="1">
    <citation type="journal article" date="2014" name="Science">
        <title>Ancient hybridizations among the ancestral genomes of bread wheat.</title>
        <authorList>
            <consortium name="International Wheat Genome Sequencing Consortium,"/>
            <person name="Marcussen T."/>
            <person name="Sandve S.R."/>
            <person name="Heier L."/>
            <person name="Spannagl M."/>
            <person name="Pfeifer M."/>
            <person name="Jakobsen K.S."/>
            <person name="Wulff B.B."/>
            <person name="Steuernagel B."/>
            <person name="Mayer K.F."/>
            <person name="Olsen O.A."/>
        </authorList>
    </citation>
    <scope>NUCLEOTIDE SEQUENCE [LARGE SCALE GENOMIC DNA]</scope>
    <source>
        <strain evidence="2">cv. AL8/78</strain>
    </source>
</reference>
<reference evidence="1" key="3">
    <citation type="journal article" date="2017" name="Nature">
        <title>Genome sequence of the progenitor of the wheat D genome Aegilops tauschii.</title>
        <authorList>
            <person name="Luo M.C."/>
            <person name="Gu Y.Q."/>
            <person name="Puiu D."/>
            <person name="Wang H."/>
            <person name="Twardziok S.O."/>
            <person name="Deal K.R."/>
            <person name="Huo N."/>
            <person name="Zhu T."/>
            <person name="Wang L."/>
            <person name="Wang Y."/>
            <person name="McGuire P.E."/>
            <person name="Liu S."/>
            <person name="Long H."/>
            <person name="Ramasamy R.K."/>
            <person name="Rodriguez J.C."/>
            <person name="Van S.L."/>
            <person name="Yuan L."/>
            <person name="Wang Z."/>
            <person name="Xia Z."/>
            <person name="Xiao L."/>
            <person name="Anderson O.D."/>
            <person name="Ouyang S."/>
            <person name="Liang Y."/>
            <person name="Zimin A.V."/>
            <person name="Pertea G."/>
            <person name="Qi P."/>
            <person name="Bennetzen J.L."/>
            <person name="Dai X."/>
            <person name="Dawson M.W."/>
            <person name="Muller H.G."/>
            <person name="Kugler K."/>
            <person name="Rivarola-Duarte L."/>
            <person name="Spannagl M."/>
            <person name="Mayer K.F.X."/>
            <person name="Lu F.H."/>
            <person name="Bevan M.W."/>
            <person name="Leroy P."/>
            <person name="Li P."/>
            <person name="You F.M."/>
            <person name="Sun Q."/>
            <person name="Liu Z."/>
            <person name="Lyons E."/>
            <person name="Wicker T."/>
            <person name="Salzberg S.L."/>
            <person name="Devos K.M."/>
            <person name="Dvorak J."/>
        </authorList>
    </citation>
    <scope>NUCLEOTIDE SEQUENCE [LARGE SCALE GENOMIC DNA]</scope>
    <source>
        <strain evidence="1">cv. AL8/78</strain>
    </source>
</reference>
<reference evidence="2" key="2">
    <citation type="journal article" date="2017" name="Nat. Plants">
        <title>The Aegilops tauschii genome reveals multiple impacts of transposons.</title>
        <authorList>
            <person name="Zhao G."/>
            <person name="Zou C."/>
            <person name="Li K."/>
            <person name="Wang K."/>
            <person name="Li T."/>
            <person name="Gao L."/>
            <person name="Zhang X."/>
            <person name="Wang H."/>
            <person name="Yang Z."/>
            <person name="Liu X."/>
            <person name="Jiang W."/>
            <person name="Mao L."/>
            <person name="Kong X."/>
            <person name="Jiao Y."/>
            <person name="Jia J."/>
        </authorList>
    </citation>
    <scope>NUCLEOTIDE SEQUENCE [LARGE SCALE GENOMIC DNA]</scope>
    <source>
        <strain evidence="2">cv. AL8/78</strain>
    </source>
</reference>
<dbReference type="Gramene" id="AET5Gv20231600.3">
    <property type="protein sequence ID" value="AET5Gv20231600.3"/>
    <property type="gene ID" value="AET5Gv20231600"/>
</dbReference>
<sequence>MVRARLVLRLRWLWFSRTDPERAWQGLDLQFSNNERTLFSASTYMTIGNGLNALFWEDRWLNGQSVGELMPMLYSCITK</sequence>
<reference evidence="1" key="5">
    <citation type="journal article" date="2021" name="G3 (Bethesda)">
        <title>Aegilops tauschii genome assembly Aet v5.0 features greater sequence contiguity and improved annotation.</title>
        <authorList>
            <person name="Wang L."/>
            <person name="Zhu T."/>
            <person name="Rodriguez J.C."/>
            <person name="Deal K.R."/>
            <person name="Dubcovsky J."/>
            <person name="McGuire P.E."/>
            <person name="Lux T."/>
            <person name="Spannagl M."/>
            <person name="Mayer K.F.X."/>
            <person name="Baldrich P."/>
            <person name="Meyers B.C."/>
            <person name="Huo N."/>
            <person name="Gu Y.Q."/>
            <person name="Zhou H."/>
            <person name="Devos K.M."/>
            <person name="Bennetzen J.L."/>
            <person name="Unver T."/>
            <person name="Budak H."/>
            <person name="Gulick P.J."/>
            <person name="Galiba G."/>
            <person name="Kalapos B."/>
            <person name="Nelson D.R."/>
            <person name="Li P."/>
            <person name="You F.M."/>
            <person name="Luo M.C."/>
            <person name="Dvorak J."/>
        </authorList>
    </citation>
    <scope>NUCLEOTIDE SEQUENCE [LARGE SCALE GENOMIC DNA]</scope>
    <source>
        <strain evidence="1">cv. AL8/78</strain>
    </source>
</reference>
<protein>
    <recommendedName>
        <fullName evidence="3">Reverse transcriptase zinc-binding domain-containing protein</fullName>
    </recommendedName>
</protein>
<evidence type="ECO:0008006" key="3">
    <source>
        <dbReference type="Google" id="ProtNLM"/>
    </source>
</evidence>
<dbReference type="EnsemblPlants" id="AET5Gv20231600.3">
    <property type="protein sequence ID" value="AET5Gv20231600.3"/>
    <property type="gene ID" value="AET5Gv20231600"/>
</dbReference>